<feature type="non-terminal residue" evidence="1">
    <location>
        <position position="1"/>
    </location>
</feature>
<proteinExistence type="predicted"/>
<reference evidence="1" key="1">
    <citation type="submission" date="2014-05" db="EMBL/GenBank/DDBJ databases">
        <authorList>
            <person name="Chronopoulou M."/>
        </authorList>
    </citation>
    <scope>NUCLEOTIDE SEQUENCE</scope>
    <source>
        <tissue evidence="1">Whole organism</tissue>
    </source>
</reference>
<name>A0A0K2UK29_LEPSM</name>
<evidence type="ECO:0000313" key="1">
    <source>
        <dbReference type="EMBL" id="CDW38400.1"/>
    </source>
</evidence>
<sequence length="63" mass="7235">LSCSVKFRIYVFPQAPLCRNLLTFLQSLLLILVRLKSNFCLSFFRQAGVIDIPGITQLIKYTL</sequence>
<dbReference type="AlphaFoldDB" id="A0A0K2UK29"/>
<protein>
    <submittedName>
        <fullName evidence="1">Uncharacterized protein</fullName>
    </submittedName>
</protein>
<organism evidence="1">
    <name type="scientific">Lepeophtheirus salmonis</name>
    <name type="common">Salmon louse</name>
    <name type="synonym">Caligus salmonis</name>
    <dbReference type="NCBI Taxonomy" id="72036"/>
    <lineage>
        <taxon>Eukaryota</taxon>
        <taxon>Metazoa</taxon>
        <taxon>Ecdysozoa</taxon>
        <taxon>Arthropoda</taxon>
        <taxon>Crustacea</taxon>
        <taxon>Multicrustacea</taxon>
        <taxon>Hexanauplia</taxon>
        <taxon>Copepoda</taxon>
        <taxon>Siphonostomatoida</taxon>
        <taxon>Caligidae</taxon>
        <taxon>Lepeophtheirus</taxon>
    </lineage>
</organism>
<accession>A0A0K2UK29</accession>
<dbReference type="EMBL" id="HACA01021039">
    <property type="protein sequence ID" value="CDW38400.1"/>
    <property type="molecule type" value="Transcribed_RNA"/>
</dbReference>